<dbReference type="Gene3D" id="3.40.50.970">
    <property type="match status" value="1"/>
</dbReference>
<organism evidence="3">
    <name type="scientific">marine sediment metagenome</name>
    <dbReference type="NCBI Taxonomy" id="412755"/>
    <lineage>
        <taxon>unclassified sequences</taxon>
        <taxon>metagenomes</taxon>
        <taxon>ecological metagenomes</taxon>
    </lineage>
</organism>
<feature type="non-terminal residue" evidence="3">
    <location>
        <position position="165"/>
    </location>
</feature>
<comment type="caution">
    <text evidence="3">The sequence shown here is derived from an EMBL/GenBank/DDBJ whole genome shotgun (WGS) entry which is preliminary data.</text>
</comment>
<dbReference type="EMBL" id="BART01020960">
    <property type="protein sequence ID" value="GAG94405.1"/>
    <property type="molecule type" value="Genomic_DNA"/>
</dbReference>
<dbReference type="GO" id="GO:0030976">
    <property type="term" value="F:thiamine pyrophosphate binding"/>
    <property type="evidence" value="ECO:0007669"/>
    <property type="project" value="InterPro"/>
</dbReference>
<dbReference type="PANTHER" id="PTHR48084">
    <property type="entry name" value="2-OXOGLUTARATE OXIDOREDUCTASE SUBUNIT KORB-RELATED"/>
    <property type="match status" value="1"/>
</dbReference>
<dbReference type="SUPFAM" id="SSF52518">
    <property type="entry name" value="Thiamin diphosphate-binding fold (THDP-binding)"/>
    <property type="match status" value="1"/>
</dbReference>
<evidence type="ECO:0000313" key="3">
    <source>
        <dbReference type="EMBL" id="GAG94405.1"/>
    </source>
</evidence>
<feature type="domain" description="Thiamine pyrophosphate enzyme TPP-binding" evidence="2">
    <location>
        <begin position="47"/>
        <end position="164"/>
    </location>
</feature>
<evidence type="ECO:0000259" key="2">
    <source>
        <dbReference type="Pfam" id="PF02775"/>
    </source>
</evidence>
<dbReference type="PANTHER" id="PTHR48084:SF1">
    <property type="entry name" value="2-OXOGLUTARATE SYNTHASE SUBUNIT KORB"/>
    <property type="match status" value="1"/>
</dbReference>
<sequence>MKQRPILSALVNAIKGAGVDKNKVCVASDIFYSPQEIEPLGFDFFQTPRGRPIPFGTGLKLGNPELKVVALTGDLSTLGGNHLVHAGRRNMELVTVCINNFVYPLEPGKESAKYMFSTYSNFERPFNIPHLGRSCGAVFVARWTALHTKELSMSVVKALNKPGFS</sequence>
<dbReference type="Pfam" id="PF02775">
    <property type="entry name" value="TPP_enzyme_C"/>
    <property type="match status" value="1"/>
</dbReference>
<keyword evidence="1" id="KW-0560">Oxidoreductase</keyword>
<protein>
    <recommendedName>
        <fullName evidence="2">Thiamine pyrophosphate enzyme TPP-binding domain-containing protein</fullName>
    </recommendedName>
</protein>
<dbReference type="GO" id="GO:0016625">
    <property type="term" value="F:oxidoreductase activity, acting on the aldehyde or oxo group of donors, iron-sulfur protein as acceptor"/>
    <property type="evidence" value="ECO:0007669"/>
    <property type="project" value="UniProtKB-ARBA"/>
</dbReference>
<dbReference type="AlphaFoldDB" id="X1BHA8"/>
<evidence type="ECO:0000256" key="1">
    <source>
        <dbReference type="ARBA" id="ARBA00023002"/>
    </source>
</evidence>
<dbReference type="GO" id="GO:0045333">
    <property type="term" value="P:cellular respiration"/>
    <property type="evidence" value="ECO:0007669"/>
    <property type="project" value="UniProtKB-ARBA"/>
</dbReference>
<dbReference type="InterPro" id="IPR051457">
    <property type="entry name" value="2-oxoacid:Fd_oxidoreductase"/>
</dbReference>
<dbReference type="InterPro" id="IPR029061">
    <property type="entry name" value="THDP-binding"/>
</dbReference>
<dbReference type="InterPro" id="IPR011766">
    <property type="entry name" value="TPP_enzyme_TPP-bd"/>
</dbReference>
<gene>
    <name evidence="3" type="ORF">S01H4_38804</name>
</gene>
<proteinExistence type="predicted"/>
<reference evidence="3" key="1">
    <citation type="journal article" date="2014" name="Front. Microbiol.">
        <title>High frequency of phylogenetically diverse reductive dehalogenase-homologous genes in deep subseafloor sedimentary metagenomes.</title>
        <authorList>
            <person name="Kawai M."/>
            <person name="Futagami T."/>
            <person name="Toyoda A."/>
            <person name="Takaki Y."/>
            <person name="Nishi S."/>
            <person name="Hori S."/>
            <person name="Arai W."/>
            <person name="Tsubouchi T."/>
            <person name="Morono Y."/>
            <person name="Uchiyama I."/>
            <person name="Ito T."/>
            <person name="Fujiyama A."/>
            <person name="Inagaki F."/>
            <person name="Takami H."/>
        </authorList>
    </citation>
    <scope>NUCLEOTIDE SEQUENCE</scope>
    <source>
        <strain evidence="3">Expedition CK06-06</strain>
    </source>
</reference>
<accession>X1BHA8</accession>
<name>X1BHA8_9ZZZZ</name>